<evidence type="ECO:0000313" key="2">
    <source>
        <dbReference type="EMBL" id="PPQ96877.1"/>
    </source>
</evidence>
<dbReference type="Proteomes" id="UP000284706">
    <property type="component" value="Unassembled WGS sequence"/>
</dbReference>
<proteinExistence type="predicted"/>
<reference evidence="2 3" key="1">
    <citation type="journal article" date="2018" name="Evol. Lett.">
        <title>Horizontal gene cluster transfer increased hallucinogenic mushroom diversity.</title>
        <authorList>
            <person name="Reynolds H.T."/>
            <person name="Vijayakumar V."/>
            <person name="Gluck-Thaler E."/>
            <person name="Korotkin H.B."/>
            <person name="Matheny P.B."/>
            <person name="Slot J.C."/>
        </authorList>
    </citation>
    <scope>NUCLEOTIDE SEQUENCE [LARGE SCALE GENOMIC DNA]</scope>
    <source>
        <strain evidence="2 3">SRW20</strain>
    </source>
</reference>
<dbReference type="AlphaFoldDB" id="A0A409Y1I9"/>
<feature type="region of interest" description="Disordered" evidence="1">
    <location>
        <begin position="1"/>
        <end position="27"/>
    </location>
</feature>
<dbReference type="EMBL" id="NHYE01001318">
    <property type="protein sequence ID" value="PPQ96877.1"/>
    <property type="molecule type" value="Genomic_DNA"/>
</dbReference>
<gene>
    <name evidence="2" type="ORF">CVT26_006064</name>
</gene>
<protein>
    <submittedName>
        <fullName evidence="2">Uncharacterized protein</fullName>
    </submittedName>
</protein>
<organism evidence="2 3">
    <name type="scientific">Gymnopilus dilepis</name>
    <dbReference type="NCBI Taxonomy" id="231916"/>
    <lineage>
        <taxon>Eukaryota</taxon>
        <taxon>Fungi</taxon>
        <taxon>Dikarya</taxon>
        <taxon>Basidiomycota</taxon>
        <taxon>Agaricomycotina</taxon>
        <taxon>Agaricomycetes</taxon>
        <taxon>Agaricomycetidae</taxon>
        <taxon>Agaricales</taxon>
        <taxon>Agaricineae</taxon>
        <taxon>Hymenogastraceae</taxon>
        <taxon>Gymnopilus</taxon>
    </lineage>
</organism>
<evidence type="ECO:0000256" key="1">
    <source>
        <dbReference type="SAM" id="MobiDB-lite"/>
    </source>
</evidence>
<accession>A0A409Y1I9</accession>
<name>A0A409Y1I9_9AGAR</name>
<dbReference type="InParanoid" id="A0A409Y1I9"/>
<comment type="caution">
    <text evidence="2">The sequence shown here is derived from an EMBL/GenBank/DDBJ whole genome shotgun (WGS) entry which is preliminary data.</text>
</comment>
<sequence length="242" mass="26480">MSTSSPVMSTDLDDPRSEVEPPSPIMANGYYHPRPSKTFLTAIQNLNVALRSRPVTPAPRSQTPAPFWISTLPETAPTPVYCPPTPALYDPDDMTRVAEVLKAPPSADRTARFMGLISDLSSKFKEHGDMHLVSLIQDLVRGFEHSGSYHVAPSYFQTPTPAPETEVLMAPTPDPFAGYHNYPAFLNNDSIPRSTPSVVSSVSSCQTKDRTLGPYLDCMAHRLSQLVVSASHLAQRPTVSEM</sequence>
<evidence type="ECO:0000313" key="3">
    <source>
        <dbReference type="Proteomes" id="UP000284706"/>
    </source>
</evidence>
<keyword evidence="3" id="KW-1185">Reference proteome</keyword>